<gene>
    <name evidence="1" type="ORF">ECPE_LOCUS14082</name>
</gene>
<dbReference type="SUPFAM" id="SSF143885">
    <property type="entry name" value="RGC domain-like"/>
    <property type="match status" value="1"/>
</dbReference>
<proteinExistence type="predicted"/>
<keyword evidence="2" id="KW-1185">Reference proteome</keyword>
<protein>
    <submittedName>
        <fullName evidence="3">Transposase</fullName>
    </submittedName>
</protein>
<organism evidence="3">
    <name type="scientific">Echinostoma caproni</name>
    <dbReference type="NCBI Taxonomy" id="27848"/>
    <lineage>
        <taxon>Eukaryota</taxon>
        <taxon>Metazoa</taxon>
        <taxon>Spiralia</taxon>
        <taxon>Lophotrochozoa</taxon>
        <taxon>Platyhelminthes</taxon>
        <taxon>Trematoda</taxon>
        <taxon>Digenea</taxon>
        <taxon>Plagiorchiida</taxon>
        <taxon>Echinostomata</taxon>
        <taxon>Echinostomatoidea</taxon>
        <taxon>Echinostomatidae</taxon>
        <taxon>Echinostoma</taxon>
    </lineage>
</organism>
<reference evidence="1 2" key="2">
    <citation type="submission" date="2018-11" db="EMBL/GenBank/DDBJ databases">
        <authorList>
            <consortium name="Pathogen Informatics"/>
        </authorList>
    </citation>
    <scope>NUCLEOTIDE SEQUENCE [LARGE SCALE GENOMIC DNA]</scope>
    <source>
        <strain evidence="1 2">Egypt</strain>
    </source>
</reference>
<dbReference type="AlphaFoldDB" id="A0A183B4F0"/>
<evidence type="ECO:0000313" key="3">
    <source>
        <dbReference type="WBParaSite" id="ECPE_0001412501-mRNA-1"/>
    </source>
</evidence>
<reference evidence="3" key="1">
    <citation type="submission" date="2016-06" db="UniProtKB">
        <authorList>
            <consortium name="WormBaseParasite"/>
        </authorList>
    </citation>
    <scope>IDENTIFICATION</scope>
</reference>
<name>A0A183B4F0_9TREM</name>
<dbReference type="Proteomes" id="UP000272942">
    <property type="component" value="Unassembled WGS sequence"/>
</dbReference>
<dbReference type="WBParaSite" id="ECPE_0001412501-mRNA-1">
    <property type="protein sequence ID" value="ECPE_0001412501-mRNA-1"/>
    <property type="gene ID" value="ECPE_0001412501"/>
</dbReference>
<accession>A0A183B4F0</accession>
<sequence>MRKYRLIRADQFKWHHNWNLFIEPLTECLAYPDTREQSVPQINKRLNGENSRTSTTRFIPGMFAIRVELAGTEVCRQSISLVDLLCQQHRGVQQWTVWNNLPIQLDSLIQLLLDTYYTIR</sequence>
<evidence type="ECO:0000313" key="2">
    <source>
        <dbReference type="Proteomes" id="UP000272942"/>
    </source>
</evidence>
<dbReference type="OrthoDB" id="775356at2759"/>
<evidence type="ECO:0000313" key="1">
    <source>
        <dbReference type="EMBL" id="VDP91354.1"/>
    </source>
</evidence>
<dbReference type="EMBL" id="UZAN01056661">
    <property type="protein sequence ID" value="VDP91354.1"/>
    <property type="molecule type" value="Genomic_DNA"/>
</dbReference>